<evidence type="ECO:0000313" key="2">
    <source>
        <dbReference type="Proteomes" id="UP001230649"/>
    </source>
</evidence>
<proteinExistence type="predicted"/>
<sequence>MWNKWETYQKQLEGFNSQVYDIGDVVDFPSLTGSRDLSMGCQRITRCLTQEWRRSDLGWQTVWLGEHYSLIRDKFEFTDPSHIAAWNKRYDDWKRLKPDLCILCEDLNIDLPVRTEYYLDKWLPESYRLSPMQKEEPALGRPRIPRAPNISAASTTSIQSPHPDTNHSLSLEPSQSSQDTVHTAYPNQDTLSTSHVGSPRSATGLELSYPVEDGPVPPDGPSFLPPQGYSRTKSLMHDYYKSHKWYTEKWLGLSECIDTATTIRSLWNIREELGSLNAELKTLVRHVETYWMDENCLETAEGVQRVMNYIDVTAQTYPDVIPSWRTQFAVLCQGTASGKLLRTKPRANRAYVSATAAILLVCDGLL</sequence>
<dbReference type="Proteomes" id="UP001230649">
    <property type="component" value="Unassembled WGS sequence"/>
</dbReference>
<gene>
    <name evidence="1" type="ORF">QFC20_007265</name>
</gene>
<name>A0ACC2V2I3_9TREE</name>
<organism evidence="1 2">
    <name type="scientific">Naganishia adeliensis</name>
    <dbReference type="NCBI Taxonomy" id="92952"/>
    <lineage>
        <taxon>Eukaryota</taxon>
        <taxon>Fungi</taxon>
        <taxon>Dikarya</taxon>
        <taxon>Basidiomycota</taxon>
        <taxon>Agaricomycotina</taxon>
        <taxon>Tremellomycetes</taxon>
        <taxon>Filobasidiales</taxon>
        <taxon>Filobasidiaceae</taxon>
        <taxon>Naganishia</taxon>
    </lineage>
</organism>
<evidence type="ECO:0000313" key="1">
    <source>
        <dbReference type="EMBL" id="KAJ9092837.1"/>
    </source>
</evidence>
<comment type="caution">
    <text evidence="1">The sequence shown here is derived from an EMBL/GenBank/DDBJ whole genome shotgun (WGS) entry which is preliminary data.</text>
</comment>
<reference evidence="1" key="1">
    <citation type="submission" date="2023-04" db="EMBL/GenBank/DDBJ databases">
        <title>Draft Genome sequencing of Naganishia species isolated from polar environments using Oxford Nanopore Technology.</title>
        <authorList>
            <person name="Leo P."/>
            <person name="Venkateswaran K."/>
        </authorList>
    </citation>
    <scope>NUCLEOTIDE SEQUENCE</scope>
    <source>
        <strain evidence="1">MNA-CCFEE 5262</strain>
    </source>
</reference>
<dbReference type="EMBL" id="JASBWS010000165">
    <property type="protein sequence ID" value="KAJ9092837.1"/>
    <property type="molecule type" value="Genomic_DNA"/>
</dbReference>
<keyword evidence="2" id="KW-1185">Reference proteome</keyword>
<protein>
    <submittedName>
        <fullName evidence="1">Uncharacterized protein</fullName>
    </submittedName>
</protein>
<accession>A0ACC2V2I3</accession>